<gene>
    <name evidence="3" type="ORF">BDW59DRAFT_137319</name>
</gene>
<dbReference type="InterPro" id="IPR019349">
    <property type="entry name" value="Ribosomal_mS35_mit"/>
</dbReference>
<dbReference type="Proteomes" id="UP001610335">
    <property type="component" value="Unassembled WGS sequence"/>
</dbReference>
<keyword evidence="4" id="KW-1185">Reference proteome</keyword>
<sequence>MASLARSLGRSARIMMRRGPIARPYRPFSTTTPTFMPEDPPDPTPLRDPRPEDLPPAPEYSPELLSKEERLMYERMAPEEREDFDAENRRVVEDFNDIEKRKAMFAQIDKQVTQIEKDVPLRFEDGKTKGLGFWAKEEDDEFALVADNDDVFDDEITSMAHAEVELHREVREYARITAWDMPFLAKLAKPFTLPPQSHILRFRYTTYLGESHPAENKVVVELSTGDLVPQYLSEDQRQTFLKLVGTRFNPEKDIVRMSCEKYSTRAQNKRYLGDLIGTLIKEAKEGDAFTDIPLDLRHHKSKPKHRFPDSWILTEERKQQLEATRAERLRLQKERQAIVDGNSVVAEAIKVLPAFNPALRPKATDEREKVAVKAGAKGQKQRHR</sequence>
<dbReference type="Pfam" id="PF10213">
    <property type="entry name" value="MRP-S28"/>
    <property type="match status" value="1"/>
</dbReference>
<dbReference type="EMBL" id="JBFXLS010000001">
    <property type="protein sequence ID" value="KAL2835204.1"/>
    <property type="molecule type" value="Genomic_DNA"/>
</dbReference>
<evidence type="ECO:0000259" key="2">
    <source>
        <dbReference type="Pfam" id="PF10213"/>
    </source>
</evidence>
<protein>
    <submittedName>
        <fullName evidence="3">Mitochondrial ribosomal subunit protein-domain-containing protein</fullName>
    </submittedName>
</protein>
<feature type="region of interest" description="Disordered" evidence="1">
    <location>
        <begin position="363"/>
        <end position="384"/>
    </location>
</feature>
<feature type="domain" description="Small ribosomal subunit protein mS35 mitochondrial conserved" evidence="2">
    <location>
        <begin position="190"/>
        <end position="311"/>
    </location>
</feature>
<evidence type="ECO:0000313" key="3">
    <source>
        <dbReference type="EMBL" id="KAL2835204.1"/>
    </source>
</evidence>
<reference evidence="3 4" key="1">
    <citation type="submission" date="2024-07" db="EMBL/GenBank/DDBJ databases">
        <title>Section-level genome sequencing and comparative genomics of Aspergillus sections Usti and Cavernicolus.</title>
        <authorList>
            <consortium name="Lawrence Berkeley National Laboratory"/>
            <person name="Nybo J.L."/>
            <person name="Vesth T.C."/>
            <person name="Theobald S."/>
            <person name="Frisvad J.C."/>
            <person name="Larsen T.O."/>
            <person name="Kjaerboelling I."/>
            <person name="Rothschild-Mancinelli K."/>
            <person name="Lyhne E.K."/>
            <person name="Kogle M.E."/>
            <person name="Barry K."/>
            <person name="Clum A."/>
            <person name="Na H."/>
            <person name="Ledsgaard L."/>
            <person name="Lin J."/>
            <person name="Lipzen A."/>
            <person name="Kuo A."/>
            <person name="Riley R."/>
            <person name="Mondo S."/>
            <person name="LaButti K."/>
            <person name="Haridas S."/>
            <person name="Pangalinan J."/>
            <person name="Salamov A.A."/>
            <person name="Simmons B.A."/>
            <person name="Magnuson J.K."/>
            <person name="Chen J."/>
            <person name="Drula E."/>
            <person name="Henrissat B."/>
            <person name="Wiebenga A."/>
            <person name="Lubbers R.J."/>
            <person name="Gomes A.C."/>
            <person name="Makela M.R."/>
            <person name="Stajich J."/>
            <person name="Grigoriev I.V."/>
            <person name="Mortensen U.H."/>
            <person name="De vries R.P."/>
            <person name="Baker S.E."/>
            <person name="Andersen M.R."/>
        </authorList>
    </citation>
    <scope>NUCLEOTIDE SEQUENCE [LARGE SCALE GENOMIC DNA]</scope>
    <source>
        <strain evidence="3 4">CBS 600.67</strain>
    </source>
</reference>
<name>A0ABR4J5E3_9EURO</name>
<dbReference type="InterPro" id="IPR039848">
    <property type="entry name" value="Ribosomal_mS35_mt"/>
</dbReference>
<evidence type="ECO:0000313" key="4">
    <source>
        <dbReference type="Proteomes" id="UP001610335"/>
    </source>
</evidence>
<evidence type="ECO:0000256" key="1">
    <source>
        <dbReference type="SAM" id="MobiDB-lite"/>
    </source>
</evidence>
<feature type="region of interest" description="Disordered" evidence="1">
    <location>
        <begin position="15"/>
        <end position="66"/>
    </location>
</feature>
<proteinExistence type="predicted"/>
<organism evidence="3 4">
    <name type="scientific">Aspergillus cavernicola</name>
    <dbReference type="NCBI Taxonomy" id="176166"/>
    <lineage>
        <taxon>Eukaryota</taxon>
        <taxon>Fungi</taxon>
        <taxon>Dikarya</taxon>
        <taxon>Ascomycota</taxon>
        <taxon>Pezizomycotina</taxon>
        <taxon>Eurotiomycetes</taxon>
        <taxon>Eurotiomycetidae</taxon>
        <taxon>Eurotiales</taxon>
        <taxon>Aspergillaceae</taxon>
        <taxon>Aspergillus</taxon>
        <taxon>Aspergillus subgen. Nidulantes</taxon>
    </lineage>
</organism>
<comment type="caution">
    <text evidence="3">The sequence shown here is derived from an EMBL/GenBank/DDBJ whole genome shotgun (WGS) entry which is preliminary data.</text>
</comment>
<dbReference type="PANTHER" id="PTHR13490:SF0">
    <property type="entry name" value="SMALL RIBOSOMAL SUBUNIT PROTEIN MS35"/>
    <property type="match status" value="1"/>
</dbReference>
<dbReference type="PANTHER" id="PTHR13490">
    <property type="entry name" value="MITOCHONDRIAL 28S RIBOSOMAL PROTEIN S28"/>
    <property type="match status" value="1"/>
</dbReference>
<accession>A0ABR4J5E3</accession>